<dbReference type="OrthoDB" id="9908419at2759"/>
<evidence type="ECO:0000313" key="2">
    <source>
        <dbReference type="EMBL" id="KAF3835423.1"/>
    </source>
</evidence>
<protein>
    <recommendedName>
        <fullName evidence="1">Fibronectin type-III domain-containing protein</fullName>
    </recommendedName>
</protein>
<name>A0A7J5XEZ9_DISMA</name>
<dbReference type="AlphaFoldDB" id="A0A7J5XEZ9"/>
<evidence type="ECO:0000259" key="1">
    <source>
        <dbReference type="PROSITE" id="PS50853"/>
    </source>
</evidence>
<feature type="domain" description="Fibronectin type-III" evidence="1">
    <location>
        <begin position="8"/>
        <end position="94"/>
    </location>
</feature>
<dbReference type="InterPro" id="IPR003961">
    <property type="entry name" value="FN3_dom"/>
</dbReference>
<dbReference type="EMBL" id="JAAKFY010000025">
    <property type="protein sequence ID" value="KAF3835423.1"/>
    <property type="molecule type" value="Genomic_DNA"/>
</dbReference>
<dbReference type="InterPro" id="IPR036116">
    <property type="entry name" value="FN3_sf"/>
</dbReference>
<dbReference type="Proteomes" id="UP000518266">
    <property type="component" value="Unassembled WGS sequence"/>
</dbReference>
<keyword evidence="3" id="KW-1185">Reference proteome</keyword>
<sequence length="113" mass="12521">MAECVIGTPDGPHSNITGLGTARVTWQPVKDVLIYHCTVQEIDEPNIRPASYNVSDNKLDVQDILPCSTYLISVSSFNKFLVLSESTETHSPPTAFLSDMQNMILRGKRVQMP</sequence>
<reference evidence="2 3" key="1">
    <citation type="submission" date="2020-03" db="EMBL/GenBank/DDBJ databases">
        <title>Dissostichus mawsoni Genome sequencing and assembly.</title>
        <authorList>
            <person name="Park H."/>
        </authorList>
    </citation>
    <scope>NUCLEOTIDE SEQUENCE [LARGE SCALE GENOMIC DNA]</scope>
    <source>
        <strain evidence="2">DM0001</strain>
        <tissue evidence="2">Muscle</tissue>
    </source>
</reference>
<organism evidence="2 3">
    <name type="scientific">Dissostichus mawsoni</name>
    <name type="common">Antarctic cod</name>
    <dbReference type="NCBI Taxonomy" id="36200"/>
    <lineage>
        <taxon>Eukaryota</taxon>
        <taxon>Metazoa</taxon>
        <taxon>Chordata</taxon>
        <taxon>Craniata</taxon>
        <taxon>Vertebrata</taxon>
        <taxon>Euteleostomi</taxon>
        <taxon>Actinopterygii</taxon>
        <taxon>Neopterygii</taxon>
        <taxon>Teleostei</taxon>
        <taxon>Neoteleostei</taxon>
        <taxon>Acanthomorphata</taxon>
        <taxon>Eupercaria</taxon>
        <taxon>Perciformes</taxon>
        <taxon>Notothenioidei</taxon>
        <taxon>Nototheniidae</taxon>
        <taxon>Dissostichus</taxon>
    </lineage>
</organism>
<dbReference type="PROSITE" id="PS50853">
    <property type="entry name" value="FN3"/>
    <property type="match status" value="1"/>
</dbReference>
<evidence type="ECO:0000313" key="3">
    <source>
        <dbReference type="Proteomes" id="UP000518266"/>
    </source>
</evidence>
<proteinExistence type="predicted"/>
<dbReference type="SUPFAM" id="SSF49265">
    <property type="entry name" value="Fibronectin type III"/>
    <property type="match status" value="1"/>
</dbReference>
<gene>
    <name evidence="2" type="ORF">F7725_027981</name>
</gene>
<comment type="caution">
    <text evidence="2">The sequence shown here is derived from an EMBL/GenBank/DDBJ whole genome shotgun (WGS) entry which is preliminary data.</text>
</comment>
<accession>A0A7J5XEZ9</accession>